<sequence length="74" mass="8110">MRRACAIILFLVFTQYLIETSQATPSPQYGSAGPSCGTHGTTCTSDSDCCENSTCHRYAKRCQVKLDLGIPKNY</sequence>
<name>A0A2H1WFB9_SPOFR</name>
<evidence type="ECO:0000256" key="4">
    <source>
        <dbReference type="SAM" id="SignalP"/>
    </source>
</evidence>
<accession>A0A2H1WFB9</accession>
<evidence type="ECO:0000256" key="2">
    <source>
        <dbReference type="ARBA" id="ARBA00022525"/>
    </source>
</evidence>
<keyword evidence="4" id="KW-0732">Signal</keyword>
<reference evidence="5" key="1">
    <citation type="submission" date="2016-07" db="EMBL/GenBank/DDBJ databases">
        <authorList>
            <person name="Bretaudeau A."/>
        </authorList>
    </citation>
    <scope>NUCLEOTIDE SEQUENCE</scope>
    <source>
        <strain evidence="5">Rice</strain>
        <tissue evidence="5">Whole body</tissue>
    </source>
</reference>
<evidence type="ECO:0000313" key="5">
    <source>
        <dbReference type="EMBL" id="SOQ51779.1"/>
    </source>
</evidence>
<dbReference type="GO" id="GO:0005576">
    <property type="term" value="C:extracellular region"/>
    <property type="evidence" value="ECO:0007669"/>
    <property type="project" value="UniProtKB-SubCell"/>
</dbReference>
<feature type="chain" id="PRO_5013655408" evidence="4">
    <location>
        <begin position="24"/>
        <end position="74"/>
    </location>
</feature>
<dbReference type="AlphaFoldDB" id="A0A2H1WFB9"/>
<organism evidence="5">
    <name type="scientific">Spodoptera frugiperda</name>
    <name type="common">Fall armyworm</name>
    <dbReference type="NCBI Taxonomy" id="7108"/>
    <lineage>
        <taxon>Eukaryota</taxon>
        <taxon>Metazoa</taxon>
        <taxon>Ecdysozoa</taxon>
        <taxon>Arthropoda</taxon>
        <taxon>Hexapoda</taxon>
        <taxon>Insecta</taxon>
        <taxon>Pterygota</taxon>
        <taxon>Neoptera</taxon>
        <taxon>Endopterygota</taxon>
        <taxon>Lepidoptera</taxon>
        <taxon>Glossata</taxon>
        <taxon>Ditrysia</taxon>
        <taxon>Noctuoidea</taxon>
        <taxon>Noctuidae</taxon>
        <taxon>Amphipyrinae</taxon>
        <taxon>Spodoptera</taxon>
    </lineage>
</organism>
<keyword evidence="2" id="KW-0964">Secreted</keyword>
<proteinExistence type="predicted"/>
<dbReference type="Pfam" id="PF07740">
    <property type="entry name" value="Toxin_12"/>
    <property type="match status" value="1"/>
</dbReference>
<protein>
    <submittedName>
        <fullName evidence="5">SFRICE_009250</fullName>
    </submittedName>
</protein>
<feature type="signal peptide" evidence="4">
    <location>
        <begin position="1"/>
        <end position="23"/>
    </location>
</feature>
<comment type="subcellular location">
    <subcellularLocation>
        <location evidence="1">Secreted</location>
    </subcellularLocation>
</comment>
<evidence type="ECO:0000256" key="3">
    <source>
        <dbReference type="ARBA" id="ARBA00023157"/>
    </source>
</evidence>
<evidence type="ECO:0000256" key="1">
    <source>
        <dbReference type="ARBA" id="ARBA00004613"/>
    </source>
</evidence>
<dbReference type="InterPro" id="IPR011696">
    <property type="entry name" value="Huwentoxin-1"/>
</dbReference>
<gene>
    <name evidence="5" type="ORF">SFRICE_009250</name>
</gene>
<keyword evidence="3" id="KW-1015">Disulfide bond</keyword>
<dbReference type="EMBL" id="ODYU01008305">
    <property type="protein sequence ID" value="SOQ51779.1"/>
    <property type="molecule type" value="Genomic_DNA"/>
</dbReference>
<dbReference type="GO" id="GO:0008200">
    <property type="term" value="F:ion channel inhibitor activity"/>
    <property type="evidence" value="ECO:0007669"/>
    <property type="project" value="InterPro"/>
</dbReference>